<dbReference type="GO" id="GO:0051301">
    <property type="term" value="P:cell division"/>
    <property type="evidence" value="ECO:0007669"/>
    <property type="project" value="UniProtKB-KW"/>
</dbReference>
<dbReference type="GO" id="GO:0007059">
    <property type="term" value="P:chromosome segregation"/>
    <property type="evidence" value="ECO:0007669"/>
    <property type="project" value="UniProtKB-UniRule"/>
</dbReference>
<evidence type="ECO:0000313" key="17">
    <source>
        <dbReference type="Proteomes" id="UP000281192"/>
    </source>
</evidence>
<feature type="active site" evidence="11">
    <location>
        <position position="253"/>
    </location>
</feature>
<keyword evidence="7 11" id="KW-0229">DNA integration</keyword>
<gene>
    <name evidence="11" type="primary">xerD</name>
    <name evidence="14" type="ORF">C1707_10150</name>
    <name evidence="15" type="ORF">CFHF_21625</name>
</gene>
<evidence type="ECO:0000256" key="5">
    <source>
        <dbReference type="ARBA" id="ARBA00022618"/>
    </source>
</evidence>
<keyword evidence="8 11" id="KW-0238">DNA-binding</keyword>
<dbReference type="Gene3D" id="1.10.150.130">
    <property type="match status" value="1"/>
</dbReference>
<dbReference type="Pfam" id="PF00589">
    <property type="entry name" value="Phage_integrase"/>
    <property type="match status" value="1"/>
</dbReference>
<dbReference type="HAMAP" id="MF_01808">
    <property type="entry name" value="Recomb_XerC_XerD"/>
    <property type="match status" value="1"/>
</dbReference>
<dbReference type="InterPro" id="IPR011010">
    <property type="entry name" value="DNA_brk_join_enz"/>
</dbReference>
<dbReference type="GO" id="GO:0005737">
    <property type="term" value="C:cytoplasm"/>
    <property type="evidence" value="ECO:0007669"/>
    <property type="project" value="UniProtKB-SubCell"/>
</dbReference>
<feature type="domain" description="Tyr recombinase" evidence="12">
    <location>
        <begin position="114"/>
        <end position="301"/>
    </location>
</feature>
<evidence type="ECO:0000256" key="10">
    <source>
        <dbReference type="ARBA" id="ARBA00023306"/>
    </source>
</evidence>
<evidence type="ECO:0000259" key="13">
    <source>
        <dbReference type="PROSITE" id="PS51900"/>
    </source>
</evidence>
<dbReference type="InterPro" id="IPR050090">
    <property type="entry name" value="Tyrosine_recombinase_XerCD"/>
</dbReference>
<dbReference type="Pfam" id="PF02899">
    <property type="entry name" value="Phage_int_SAM_1"/>
    <property type="match status" value="1"/>
</dbReference>
<evidence type="ECO:0000256" key="9">
    <source>
        <dbReference type="ARBA" id="ARBA00023172"/>
    </source>
</evidence>
<dbReference type="GO" id="GO:0006313">
    <property type="term" value="P:DNA transposition"/>
    <property type="evidence" value="ECO:0007669"/>
    <property type="project" value="UniProtKB-UniRule"/>
</dbReference>
<feature type="active site" evidence="11">
    <location>
        <position position="256"/>
    </location>
</feature>
<comment type="function">
    <text evidence="11">Site-specific tyrosine recombinase, which acts by catalyzing the cutting and rejoining of the recombining DNA molecules. The XerC-XerD complex is essential to convert dimers of the bacterial chromosome into monomers to permit their segregation at cell division. It also contributes to the segregational stability of plasmids.</text>
</comment>
<dbReference type="GO" id="GO:0009037">
    <property type="term" value="F:tyrosine-based site-specific recombinase activity"/>
    <property type="evidence" value="ECO:0007669"/>
    <property type="project" value="UniProtKB-UniRule"/>
</dbReference>
<evidence type="ECO:0000256" key="2">
    <source>
        <dbReference type="ARBA" id="ARBA00010450"/>
    </source>
</evidence>
<dbReference type="EMBL" id="CP026100">
    <property type="protein sequence ID" value="AYV46595.1"/>
    <property type="molecule type" value="Genomic_DNA"/>
</dbReference>
<evidence type="ECO:0000256" key="1">
    <source>
        <dbReference type="ARBA" id="ARBA00004496"/>
    </source>
</evidence>
<comment type="subunit">
    <text evidence="11">Forms a cyclic heterotetrameric complex composed of two molecules of XerC and two molecules of XerD.</text>
</comment>
<dbReference type="AlphaFoldDB" id="A0A2N5CN38"/>
<evidence type="ECO:0000256" key="7">
    <source>
        <dbReference type="ARBA" id="ARBA00022908"/>
    </source>
</evidence>
<dbReference type="OrthoDB" id="9801717at2"/>
<evidence type="ECO:0000256" key="8">
    <source>
        <dbReference type="ARBA" id="ARBA00023125"/>
    </source>
</evidence>
<dbReference type="InterPro" id="IPR004107">
    <property type="entry name" value="Integrase_SAM-like_N"/>
</dbReference>
<dbReference type="PROSITE" id="PS51898">
    <property type="entry name" value="TYR_RECOMBINASE"/>
    <property type="match status" value="1"/>
</dbReference>
<dbReference type="InterPro" id="IPR002104">
    <property type="entry name" value="Integrase_catalytic"/>
</dbReference>
<comment type="similarity">
    <text evidence="2 11">Belongs to the 'phage' integrase family. XerD subfamily.</text>
</comment>
<dbReference type="SUPFAM" id="SSF56349">
    <property type="entry name" value="DNA breaking-rejoining enzymes"/>
    <property type="match status" value="1"/>
</dbReference>
<evidence type="ECO:0000313" key="15">
    <source>
        <dbReference type="EMBL" id="PLR07831.1"/>
    </source>
</evidence>
<dbReference type="InterPro" id="IPR010998">
    <property type="entry name" value="Integrase_recombinase_N"/>
</dbReference>
<evidence type="ECO:0000256" key="11">
    <source>
        <dbReference type="HAMAP-Rule" id="MF_01807"/>
    </source>
</evidence>
<keyword evidence="9 11" id="KW-0233">DNA recombination</keyword>
<reference evidence="15 16" key="1">
    <citation type="submission" date="2017-12" db="EMBL/GenBank/DDBJ databases">
        <title>The genome sequence of Caulobacter flavus CGMCC1 15093.</title>
        <authorList>
            <person name="Gao J."/>
            <person name="Mao X."/>
            <person name="Sun J."/>
        </authorList>
    </citation>
    <scope>NUCLEOTIDE SEQUENCE [LARGE SCALE GENOMIC DNA]</scope>
    <source>
        <strain evidence="15 16">CGMCC1 15093</strain>
    </source>
</reference>
<evidence type="ECO:0000313" key="14">
    <source>
        <dbReference type="EMBL" id="AYV46595.1"/>
    </source>
</evidence>
<feature type="active site" evidence="11">
    <location>
        <position position="155"/>
    </location>
</feature>
<evidence type="ECO:0000256" key="6">
    <source>
        <dbReference type="ARBA" id="ARBA00022829"/>
    </source>
</evidence>
<proteinExistence type="inferred from homology"/>
<feature type="active site" evidence="11">
    <location>
        <position position="179"/>
    </location>
</feature>
<dbReference type="InterPro" id="IPR044068">
    <property type="entry name" value="CB"/>
</dbReference>
<keyword evidence="6 11" id="KW-0159">Chromosome partition</keyword>
<reference evidence="14 17" key="2">
    <citation type="submission" date="2018-01" db="EMBL/GenBank/DDBJ databases">
        <title>Complete genome sequence of Caulobacter flavus RHGG3.</title>
        <authorList>
            <person name="Yang E."/>
        </authorList>
    </citation>
    <scope>NUCLEOTIDE SEQUENCE [LARGE SCALE GENOMIC DNA]</scope>
    <source>
        <strain evidence="14 17">RHGG3</strain>
    </source>
</reference>
<feature type="active site" evidence="11">
    <location>
        <position position="279"/>
    </location>
</feature>
<keyword evidence="17" id="KW-1185">Reference proteome</keyword>
<dbReference type="InterPro" id="IPR011932">
    <property type="entry name" value="Recomb_XerD"/>
</dbReference>
<dbReference type="PROSITE" id="PS51900">
    <property type="entry name" value="CB"/>
    <property type="match status" value="1"/>
</dbReference>
<evidence type="ECO:0000256" key="4">
    <source>
        <dbReference type="ARBA" id="ARBA00022490"/>
    </source>
</evidence>
<evidence type="ECO:0000256" key="3">
    <source>
        <dbReference type="ARBA" id="ARBA00015810"/>
    </source>
</evidence>
<accession>A0A2N5CN38</accession>
<dbReference type="KEGG" id="cfh:C1707_10150"/>
<keyword evidence="4 11" id="KW-0963">Cytoplasm</keyword>
<dbReference type="CDD" id="cd00798">
    <property type="entry name" value="INT_XerDC_C"/>
    <property type="match status" value="1"/>
</dbReference>
<dbReference type="Gene3D" id="1.10.443.10">
    <property type="entry name" value="Intergrase catalytic core"/>
    <property type="match status" value="1"/>
</dbReference>
<comment type="subcellular location">
    <subcellularLocation>
        <location evidence="1 11">Cytoplasm</location>
    </subcellularLocation>
</comment>
<feature type="domain" description="Core-binding (CB)" evidence="13">
    <location>
        <begin position="8"/>
        <end position="93"/>
    </location>
</feature>
<dbReference type="NCBIfam" id="NF001399">
    <property type="entry name" value="PRK00283.1"/>
    <property type="match status" value="1"/>
</dbReference>
<dbReference type="GO" id="GO:0003677">
    <property type="term" value="F:DNA binding"/>
    <property type="evidence" value="ECO:0007669"/>
    <property type="project" value="UniProtKB-UniRule"/>
</dbReference>
<organism evidence="15 16">
    <name type="scientific">Caulobacter flavus</name>
    <dbReference type="NCBI Taxonomy" id="1679497"/>
    <lineage>
        <taxon>Bacteria</taxon>
        <taxon>Pseudomonadati</taxon>
        <taxon>Pseudomonadota</taxon>
        <taxon>Alphaproteobacteria</taxon>
        <taxon>Caulobacterales</taxon>
        <taxon>Caulobacteraceae</taxon>
        <taxon>Caulobacter</taxon>
    </lineage>
</organism>
<sequence length="310" mass="33202">MSGPGTGGKSEGWVEAFLEMMAVERAAAANTLRAYEKDLADARGFLGRTGNDLDAADAEAVEAYFQDLGARGLSPATAARRRSAVRQFYRFALGEGWRTDDPSRRVVAPKAGRPLPKVLSRAEIDALLAAASAKDGAQGLRLSCIIELLYASGLRISELLALPLSALARDPAFLMVKGKGGKERLAPLNDAARAAVKAYLEGRLQFLPKGSKDSPWLFPSRGKGGRLTARRVSQLLEDAAIAAGIDREKVSPHVLRHAFATHLLEGGADLRVIQTLLGHADIGTTQIYTHVAGEHLAEVVRTKHPLGRKD</sequence>
<dbReference type="InterPro" id="IPR013762">
    <property type="entry name" value="Integrase-like_cat_sf"/>
</dbReference>
<dbReference type="InterPro" id="IPR023009">
    <property type="entry name" value="Tyrosine_recombinase_XerC/XerD"/>
</dbReference>
<feature type="active site" description="O-(3'-phospho-DNA)-tyrosine intermediate" evidence="11">
    <location>
        <position position="288"/>
    </location>
</feature>
<dbReference type="HAMAP" id="MF_01807">
    <property type="entry name" value="Recomb_XerD"/>
    <property type="match status" value="1"/>
</dbReference>
<evidence type="ECO:0000313" key="16">
    <source>
        <dbReference type="Proteomes" id="UP000234483"/>
    </source>
</evidence>
<protein>
    <recommendedName>
        <fullName evidence="3 11">Tyrosine recombinase XerD</fullName>
    </recommendedName>
</protein>
<dbReference type="Proteomes" id="UP000281192">
    <property type="component" value="Chromosome"/>
</dbReference>
<dbReference type="EMBL" id="PJRQ01000044">
    <property type="protein sequence ID" value="PLR07831.1"/>
    <property type="molecule type" value="Genomic_DNA"/>
</dbReference>
<dbReference type="RefSeq" id="WP_101714999.1">
    <property type="nucleotide sequence ID" value="NZ_CP026100.1"/>
</dbReference>
<keyword evidence="10 11" id="KW-0131">Cell cycle</keyword>
<evidence type="ECO:0000259" key="12">
    <source>
        <dbReference type="PROSITE" id="PS51898"/>
    </source>
</evidence>
<keyword evidence="5 11" id="KW-0132">Cell division</keyword>
<name>A0A2N5CN38_9CAUL</name>
<dbReference type="PANTHER" id="PTHR30349:SF90">
    <property type="entry name" value="TYROSINE RECOMBINASE XERD"/>
    <property type="match status" value="1"/>
</dbReference>
<dbReference type="PANTHER" id="PTHR30349">
    <property type="entry name" value="PHAGE INTEGRASE-RELATED"/>
    <property type="match status" value="1"/>
</dbReference>
<dbReference type="Proteomes" id="UP000234483">
    <property type="component" value="Unassembled WGS sequence"/>
</dbReference>